<dbReference type="InterPro" id="IPR011991">
    <property type="entry name" value="ArsR-like_HTH"/>
</dbReference>
<evidence type="ECO:0000256" key="2">
    <source>
        <dbReference type="ARBA" id="ARBA00023125"/>
    </source>
</evidence>
<reference evidence="5" key="1">
    <citation type="submission" date="2021-01" db="EMBL/GenBank/DDBJ databases">
        <title>Rhizobium sp. strain KVB221 16S ribosomal RNA gene Genome sequencing and assembly.</title>
        <authorList>
            <person name="Kang M."/>
        </authorList>
    </citation>
    <scope>NUCLEOTIDE SEQUENCE</scope>
    <source>
        <strain evidence="5">KVB221</strain>
    </source>
</reference>
<dbReference type="InterPro" id="IPR036390">
    <property type="entry name" value="WH_DNA-bd_sf"/>
</dbReference>
<comment type="caution">
    <text evidence="5">The sequence shown here is derived from an EMBL/GenBank/DDBJ whole genome shotgun (WGS) entry which is preliminary data.</text>
</comment>
<dbReference type="PROSITE" id="PS50987">
    <property type="entry name" value="HTH_ARSR_2"/>
    <property type="match status" value="1"/>
</dbReference>
<evidence type="ECO:0000313" key="6">
    <source>
        <dbReference type="Proteomes" id="UP000633219"/>
    </source>
</evidence>
<dbReference type="PANTHER" id="PTHR43132:SF2">
    <property type="entry name" value="ARSENICAL RESISTANCE OPERON REPRESSOR ARSR-RELATED"/>
    <property type="match status" value="1"/>
</dbReference>
<evidence type="ECO:0000256" key="1">
    <source>
        <dbReference type="ARBA" id="ARBA00023015"/>
    </source>
</evidence>
<dbReference type="Proteomes" id="UP000633219">
    <property type="component" value="Unassembled WGS sequence"/>
</dbReference>
<dbReference type="GO" id="GO:0003700">
    <property type="term" value="F:DNA-binding transcription factor activity"/>
    <property type="evidence" value="ECO:0007669"/>
    <property type="project" value="InterPro"/>
</dbReference>
<dbReference type="InterPro" id="IPR036388">
    <property type="entry name" value="WH-like_DNA-bd_sf"/>
</dbReference>
<keyword evidence="2" id="KW-0238">DNA-binding</keyword>
<proteinExistence type="predicted"/>
<gene>
    <name evidence="5" type="ORF">JJB09_13680</name>
</gene>
<dbReference type="InterPro" id="IPR001845">
    <property type="entry name" value="HTH_ArsR_DNA-bd_dom"/>
</dbReference>
<dbReference type="EMBL" id="JAEQNC010000007">
    <property type="protein sequence ID" value="MBL0373080.1"/>
    <property type="molecule type" value="Genomic_DNA"/>
</dbReference>
<keyword evidence="3" id="KW-0804">Transcription</keyword>
<evidence type="ECO:0000256" key="3">
    <source>
        <dbReference type="ARBA" id="ARBA00023163"/>
    </source>
</evidence>
<dbReference type="PANTHER" id="PTHR43132">
    <property type="entry name" value="ARSENICAL RESISTANCE OPERON REPRESSOR ARSR-RELATED"/>
    <property type="match status" value="1"/>
</dbReference>
<keyword evidence="6" id="KW-1185">Reference proteome</keyword>
<feature type="domain" description="HTH arsR-type" evidence="4">
    <location>
        <begin position="1"/>
        <end position="95"/>
    </location>
</feature>
<evidence type="ECO:0000259" key="4">
    <source>
        <dbReference type="PROSITE" id="PS50987"/>
    </source>
</evidence>
<sequence>MEKAPALSKLTALSHEGRLDVFRLLVGAGGAGLNAGEIACALELKPNTLSAHLTVLSCANLITSQREGRNIRYFVEMSAMRGLLGYLMQDCCGGSPDICKPAIDALRDHRCP</sequence>
<dbReference type="CDD" id="cd00090">
    <property type="entry name" value="HTH_ARSR"/>
    <property type="match status" value="1"/>
</dbReference>
<dbReference type="Gene3D" id="1.10.10.10">
    <property type="entry name" value="Winged helix-like DNA-binding domain superfamily/Winged helix DNA-binding domain"/>
    <property type="match status" value="1"/>
</dbReference>
<organism evidence="5 6">
    <name type="scientific">Rhizobium setariae</name>
    <dbReference type="NCBI Taxonomy" id="2801340"/>
    <lineage>
        <taxon>Bacteria</taxon>
        <taxon>Pseudomonadati</taxon>
        <taxon>Pseudomonadota</taxon>
        <taxon>Alphaproteobacteria</taxon>
        <taxon>Hyphomicrobiales</taxon>
        <taxon>Rhizobiaceae</taxon>
        <taxon>Rhizobium/Agrobacterium group</taxon>
        <taxon>Rhizobium</taxon>
    </lineage>
</organism>
<name>A0A936YUT9_9HYPH</name>
<dbReference type="AlphaFoldDB" id="A0A936YUT9"/>
<keyword evidence="1" id="KW-0805">Transcription regulation</keyword>
<dbReference type="SMART" id="SM00418">
    <property type="entry name" value="HTH_ARSR"/>
    <property type="match status" value="1"/>
</dbReference>
<protein>
    <submittedName>
        <fullName evidence="5">Helix-turn-helix transcriptional regulator</fullName>
    </submittedName>
</protein>
<dbReference type="Pfam" id="PF12840">
    <property type="entry name" value="HTH_20"/>
    <property type="match status" value="1"/>
</dbReference>
<dbReference type="PRINTS" id="PR00778">
    <property type="entry name" value="HTHARSR"/>
</dbReference>
<dbReference type="InterPro" id="IPR051011">
    <property type="entry name" value="Metal_resp_trans_reg"/>
</dbReference>
<dbReference type="SUPFAM" id="SSF46785">
    <property type="entry name" value="Winged helix' DNA-binding domain"/>
    <property type="match status" value="1"/>
</dbReference>
<evidence type="ECO:0000313" key="5">
    <source>
        <dbReference type="EMBL" id="MBL0373080.1"/>
    </source>
</evidence>
<dbReference type="GO" id="GO:0003677">
    <property type="term" value="F:DNA binding"/>
    <property type="evidence" value="ECO:0007669"/>
    <property type="project" value="UniProtKB-KW"/>
</dbReference>
<accession>A0A936YUT9</accession>
<dbReference type="NCBIfam" id="NF033788">
    <property type="entry name" value="HTH_metalloreg"/>
    <property type="match status" value="1"/>
</dbReference>